<dbReference type="GO" id="GO:0003735">
    <property type="term" value="F:structural constituent of ribosome"/>
    <property type="evidence" value="ECO:0007669"/>
    <property type="project" value="InterPro"/>
</dbReference>
<evidence type="ECO:0000256" key="2">
    <source>
        <dbReference type="ARBA" id="ARBA00022980"/>
    </source>
</evidence>
<evidence type="ECO:0000313" key="8">
    <source>
        <dbReference type="Proteomes" id="UP000007364"/>
    </source>
</evidence>
<dbReference type="Proteomes" id="UP000007364">
    <property type="component" value="Unassembled WGS sequence"/>
</dbReference>
<protein>
    <recommendedName>
        <fullName evidence="4 5">Small ribosomal subunit protein bS21</fullName>
    </recommendedName>
</protein>
<evidence type="ECO:0000256" key="6">
    <source>
        <dbReference type="RuleBase" id="RU000667"/>
    </source>
</evidence>
<dbReference type="GO" id="GO:1990904">
    <property type="term" value="C:ribonucleoprotein complex"/>
    <property type="evidence" value="ECO:0007669"/>
    <property type="project" value="UniProtKB-KW"/>
</dbReference>
<keyword evidence="2 5" id="KW-0689">Ribosomal protein</keyword>
<evidence type="ECO:0000256" key="3">
    <source>
        <dbReference type="ARBA" id="ARBA00023274"/>
    </source>
</evidence>
<dbReference type="InterPro" id="IPR001911">
    <property type="entry name" value="Ribosomal_bS21"/>
</dbReference>
<dbReference type="Gene3D" id="1.20.5.1150">
    <property type="entry name" value="Ribosomal protein S8"/>
    <property type="match status" value="1"/>
</dbReference>
<dbReference type="InterPro" id="IPR038380">
    <property type="entry name" value="Ribosomal_bS21_sf"/>
</dbReference>
<evidence type="ECO:0000256" key="4">
    <source>
        <dbReference type="ARBA" id="ARBA00035135"/>
    </source>
</evidence>
<comment type="caution">
    <text evidence="7">The sequence shown here is derived from an EMBL/GenBank/DDBJ whole genome shotgun (WGS) entry which is preliminary data.</text>
</comment>
<dbReference type="AlphaFoldDB" id="K2PYT4"/>
<dbReference type="PRINTS" id="PR00976">
    <property type="entry name" value="RIBOSOMALS21"/>
</dbReference>
<evidence type="ECO:0000313" key="7">
    <source>
        <dbReference type="EMBL" id="EKF56619.1"/>
    </source>
</evidence>
<reference evidence="7 8" key="1">
    <citation type="journal article" date="2012" name="J. Bacteriol.">
        <title>Genome Sequence of Galbibacter marinum Type Strain ck-I2-15.</title>
        <authorList>
            <person name="Lai Q."/>
            <person name="Li C."/>
            <person name="Shao Z."/>
        </authorList>
    </citation>
    <scope>NUCLEOTIDE SEQUENCE [LARGE SCALE GENOMIC DNA]</scope>
    <source>
        <strain evidence="8">ck-I2-15</strain>
    </source>
</reference>
<dbReference type="GO" id="GO:0005840">
    <property type="term" value="C:ribosome"/>
    <property type="evidence" value="ECO:0007669"/>
    <property type="project" value="UniProtKB-KW"/>
</dbReference>
<evidence type="ECO:0000256" key="5">
    <source>
        <dbReference type="HAMAP-Rule" id="MF_00358"/>
    </source>
</evidence>
<dbReference type="STRING" id="555500.I215_00355"/>
<dbReference type="EMBL" id="AMSG01000001">
    <property type="protein sequence ID" value="EKF56619.1"/>
    <property type="molecule type" value="Genomic_DNA"/>
</dbReference>
<proteinExistence type="inferred from homology"/>
<comment type="similarity">
    <text evidence="1 5 6">Belongs to the bacterial ribosomal protein bS21 family.</text>
</comment>
<dbReference type="Pfam" id="PF01165">
    <property type="entry name" value="Ribosomal_S21"/>
    <property type="match status" value="1"/>
</dbReference>
<keyword evidence="3 5" id="KW-0687">Ribonucleoprotein</keyword>
<evidence type="ECO:0000256" key="1">
    <source>
        <dbReference type="ARBA" id="ARBA00006640"/>
    </source>
</evidence>
<dbReference type="GO" id="GO:0006412">
    <property type="term" value="P:translation"/>
    <property type="evidence" value="ECO:0007669"/>
    <property type="project" value="UniProtKB-UniRule"/>
</dbReference>
<keyword evidence="8" id="KW-1185">Reference proteome</keyword>
<dbReference type="HAMAP" id="MF_00358">
    <property type="entry name" value="Ribosomal_bS21"/>
    <property type="match status" value="1"/>
</dbReference>
<dbReference type="RefSeq" id="WP_008989948.1">
    <property type="nucleotide sequence ID" value="NZ_AMSG01000001.1"/>
</dbReference>
<dbReference type="NCBIfam" id="TIGR00030">
    <property type="entry name" value="S21p"/>
    <property type="match status" value="1"/>
</dbReference>
<dbReference type="eggNOG" id="COG0828">
    <property type="taxonomic scope" value="Bacteria"/>
</dbReference>
<accession>K2PYT4</accession>
<gene>
    <name evidence="5 7" type="primary">rpsU</name>
    <name evidence="7" type="ORF">I215_00355</name>
</gene>
<sequence>MLKIIVKEGENIERALKRFKNKYRKTKVLYTLRDKQQYSKPSEVRRKNKEKAIYRERYLRSLEE</sequence>
<name>K2PYT4_9FLAO</name>
<organism evidence="7 8">
    <name type="scientific">Galbibacter marinus</name>
    <dbReference type="NCBI Taxonomy" id="555500"/>
    <lineage>
        <taxon>Bacteria</taxon>
        <taxon>Pseudomonadati</taxon>
        <taxon>Bacteroidota</taxon>
        <taxon>Flavobacteriia</taxon>
        <taxon>Flavobacteriales</taxon>
        <taxon>Flavobacteriaceae</taxon>
        <taxon>Galbibacter</taxon>
    </lineage>
</organism>
<dbReference type="OrthoDB" id="598353at2"/>
<dbReference type="PATRIC" id="fig|555500.3.peg.74"/>